<evidence type="ECO:0000313" key="1">
    <source>
        <dbReference type="EMBL" id="MXQ54423.1"/>
    </source>
</evidence>
<gene>
    <name evidence="1" type="ORF">GSM42_12010</name>
</gene>
<evidence type="ECO:0000313" key="2">
    <source>
        <dbReference type="Proteomes" id="UP000430692"/>
    </source>
</evidence>
<dbReference type="EMBL" id="WUUL01000007">
    <property type="protein sequence ID" value="MXQ54423.1"/>
    <property type="molecule type" value="Genomic_DNA"/>
</dbReference>
<organism evidence="1 2">
    <name type="scientific">Shimazuella alba</name>
    <dbReference type="NCBI Taxonomy" id="2690964"/>
    <lineage>
        <taxon>Bacteria</taxon>
        <taxon>Bacillati</taxon>
        <taxon>Bacillota</taxon>
        <taxon>Bacilli</taxon>
        <taxon>Bacillales</taxon>
        <taxon>Thermoactinomycetaceae</taxon>
        <taxon>Shimazuella</taxon>
    </lineage>
</organism>
<dbReference type="RefSeq" id="WP_160801781.1">
    <property type="nucleotide sequence ID" value="NZ_WUUL01000007.1"/>
</dbReference>
<proteinExistence type="predicted"/>
<sequence length="68" mass="7858">MEYYFDQNQFQKPQLSKRVSQIEITTKNNVNIKIALLDAVIVDMGEGNTYIHGKNYDIFASKESNDDL</sequence>
<name>A0A6I4VTT2_9BACL</name>
<accession>A0A6I4VTT2</accession>
<dbReference type="AlphaFoldDB" id="A0A6I4VTT2"/>
<keyword evidence="2" id="KW-1185">Reference proteome</keyword>
<dbReference type="Proteomes" id="UP000430692">
    <property type="component" value="Unassembled WGS sequence"/>
</dbReference>
<reference evidence="1 2" key="1">
    <citation type="submission" date="2019-12" db="EMBL/GenBank/DDBJ databases">
        <title>Whole-genome analyses of novel actinobacteria.</title>
        <authorList>
            <person name="Sahin N."/>
            <person name="Saygin H."/>
        </authorList>
    </citation>
    <scope>NUCLEOTIDE SEQUENCE [LARGE SCALE GENOMIC DNA]</scope>
    <source>
        <strain evidence="1 2">KC615</strain>
    </source>
</reference>
<comment type="caution">
    <text evidence="1">The sequence shown here is derived from an EMBL/GenBank/DDBJ whole genome shotgun (WGS) entry which is preliminary data.</text>
</comment>
<protein>
    <submittedName>
        <fullName evidence="1">Uncharacterized protein</fullName>
    </submittedName>
</protein>